<dbReference type="GO" id="GO:0003677">
    <property type="term" value="F:DNA binding"/>
    <property type="evidence" value="ECO:0007669"/>
    <property type="project" value="InterPro"/>
</dbReference>
<dbReference type="AlphaFoldDB" id="A0A9X2L9N0"/>
<accession>A0A9X2L9N0</accession>
<comment type="caution">
    <text evidence="3">The sequence shown here is derived from an EMBL/GenBank/DDBJ whole genome shotgun (WGS) entry which is preliminary data.</text>
</comment>
<keyword evidence="1" id="KW-1133">Transmembrane helix</keyword>
<dbReference type="NCBIfam" id="NF033580">
    <property type="entry name" value="transpos_IS5_3"/>
    <property type="match status" value="1"/>
</dbReference>
<keyword evidence="1" id="KW-0472">Membrane</keyword>
<dbReference type="Pfam" id="PF01609">
    <property type="entry name" value="DDE_Tnp_1"/>
    <property type="match status" value="1"/>
</dbReference>
<keyword evidence="1" id="KW-0812">Transmembrane</keyword>
<dbReference type="Proteomes" id="UP001142610">
    <property type="component" value="Unassembled WGS sequence"/>
</dbReference>
<reference evidence="3" key="1">
    <citation type="submission" date="2022-07" db="EMBL/GenBank/DDBJ databases">
        <title>Parvularcula maris sp. nov., an algicidal bacterium isolated from seawater.</title>
        <authorList>
            <person name="Li F."/>
        </authorList>
    </citation>
    <scope>NUCLEOTIDE SEQUENCE</scope>
    <source>
        <strain evidence="3">BGMRC 0090</strain>
    </source>
</reference>
<protein>
    <submittedName>
        <fullName evidence="3">IS5 family transposase</fullName>
    </submittedName>
</protein>
<dbReference type="PANTHER" id="PTHR30007">
    <property type="entry name" value="PHP DOMAIN PROTEIN"/>
    <property type="match status" value="1"/>
</dbReference>
<dbReference type="RefSeq" id="WP_256619525.1">
    <property type="nucleotide sequence ID" value="NZ_JANIBC010000006.1"/>
</dbReference>
<evidence type="ECO:0000313" key="4">
    <source>
        <dbReference type="Proteomes" id="UP001142610"/>
    </source>
</evidence>
<dbReference type="PANTHER" id="PTHR30007:SF1">
    <property type="entry name" value="BLR1914 PROTEIN"/>
    <property type="match status" value="1"/>
</dbReference>
<evidence type="ECO:0000313" key="3">
    <source>
        <dbReference type="EMBL" id="MCQ8185635.1"/>
    </source>
</evidence>
<organism evidence="3 4">
    <name type="scientific">Parvularcula maris</name>
    <dbReference type="NCBI Taxonomy" id="2965077"/>
    <lineage>
        <taxon>Bacteria</taxon>
        <taxon>Pseudomonadati</taxon>
        <taxon>Pseudomonadota</taxon>
        <taxon>Alphaproteobacteria</taxon>
        <taxon>Parvularculales</taxon>
        <taxon>Parvularculaceae</taxon>
        <taxon>Parvularcula</taxon>
    </lineage>
</organism>
<dbReference type="GO" id="GO:0006313">
    <property type="term" value="P:DNA transposition"/>
    <property type="evidence" value="ECO:0007669"/>
    <property type="project" value="InterPro"/>
</dbReference>
<proteinExistence type="predicted"/>
<evidence type="ECO:0000256" key="1">
    <source>
        <dbReference type="SAM" id="Phobius"/>
    </source>
</evidence>
<dbReference type="GO" id="GO:0004803">
    <property type="term" value="F:transposase activity"/>
    <property type="evidence" value="ECO:0007669"/>
    <property type="project" value="InterPro"/>
</dbReference>
<dbReference type="InterPro" id="IPR002559">
    <property type="entry name" value="Transposase_11"/>
</dbReference>
<sequence>MDDRRVLSGIVHAIKNGGRWAVCYLSSAARGLRAEEDALQPLRALGRALRVGDVFAALAGEEGVPDRLFVDSSCIKVHRCAGGGVQRRSRWTGALAQGIGTTKGGRNTKLHALCDERGRPLVLMLTPGNVHDAKVAMPLIDALPPTQELVTEKGYDSKALRDWLEARGTQPVIPPRKGRLIQYNYDRTAYKHRNVVERMFCRLKDFRRVATRYDRNATTFMATVTIAALVSYWLS</sequence>
<keyword evidence="4" id="KW-1185">Reference proteome</keyword>
<feature type="transmembrane region" description="Helical" evidence="1">
    <location>
        <begin position="217"/>
        <end position="234"/>
    </location>
</feature>
<feature type="domain" description="Transposase IS4-like" evidence="2">
    <location>
        <begin position="65"/>
        <end position="227"/>
    </location>
</feature>
<name>A0A9X2L9N0_9PROT</name>
<dbReference type="EMBL" id="JANIBC010000006">
    <property type="protein sequence ID" value="MCQ8185635.1"/>
    <property type="molecule type" value="Genomic_DNA"/>
</dbReference>
<evidence type="ECO:0000259" key="2">
    <source>
        <dbReference type="Pfam" id="PF01609"/>
    </source>
</evidence>
<gene>
    <name evidence="3" type="ORF">NOG11_09515</name>
</gene>